<dbReference type="CDD" id="cd06071">
    <property type="entry name" value="Beach"/>
    <property type="match status" value="1"/>
</dbReference>
<dbReference type="InterPro" id="IPR015943">
    <property type="entry name" value="WD40/YVTN_repeat-like_dom_sf"/>
</dbReference>
<keyword evidence="9" id="KW-1185">Reference proteome</keyword>
<dbReference type="InterPro" id="IPR051944">
    <property type="entry name" value="BEACH_domain_protein"/>
</dbReference>
<dbReference type="Pfam" id="PF02138">
    <property type="entry name" value="Beach"/>
    <property type="match status" value="1"/>
</dbReference>
<accession>A0AAE8MUJ4</accession>
<sequence length="2600" mass="291547">MSTTALRHRSSTSASTPPANTKARQVLNGLLDTLRYKIETRLEEGYPNINGLIESLGLVSRHLSALTSPNPLQDDFRQLCGFDALIQVLRAFSGYYNPIKRSEADMQDLFRLLDVTLECLDLAVRNHPGSRRYFRHRVEEGGWEALEQAIASIGLGDSNASLWSTCRLFGKLLAFAFRDPRLDQLCIAFDRPRQKCTALGTPDTSVGDPGSPSPDNTNANKQDGVLLSISTQVRAVIGSTTKLQNPHILRAVVGFWQSIPRSEGQPPHPCSIILLETLLASVSVSLFNLAAVQSARVFSTLLRTAFDSTVRLGAGEKRLLLKLCKMLMYLGVDQLEDAQFLLRCQTTEASEFCREMVTQYHGPAFFHFDLSLNGHSSIELSTLGRVFPPQTSGGYTFTAWVRVDRFDSSAHTTLFGVFDKSQTCFLLVYIEKDTHNLILQTSVTSQKPSIRFKSVTFKEKHWYHIAIVHRRPKALSTSKASLYINGEFVEQMRCGYPLLPPLSNGSTESFASFTSNSSRPNPVQAFIGTPRDLSTQVGQGLILSKWSLASAHLFEDVLSDDFLAVHFHLGPRYHGNFQDSLGGFQTYEASAALGLRNELFHPGKDEGSDIIKAIREKASSLLPESRIALTILPTAVLSDDCISKDSQLFRALPRAAANSLVHLMRRHGSKIVINAAAVSLTDALLVPQGVAILSGQPVVVAPSYLDDNLWQLAGFTSLALKLLRQATTADETLRSVEVILQCVQNNWRNSEAMERDGGYSVLGMLLRIKLGYAGAGENGVARLQIDGAERDRLTFQLLSLILGFVGYNHAAPVESFIINPLAYRILLIDFDTWRKSAPLTQRLYYQQFVTFAVMSKYHEFNSRRLMRMRIIKRLLDAMKAETISEDVLPSFLEAFENLVKCDFSGEVHRALALFLTYAFHSSSVPRSRTPKPLSATNRTNVPSLNVPRNPTLEVPTVETGSQPSYLTKRQLGKHILAMFSRLLCEKGSVVNIKRFARTVTNKWLLYLLSEDDAEIVTHGSKMVARLLVSHGPGYASKFSGKTGGFIIMADRLKRWWDIPTLWPICFSILFGYDVAEINFDRNFDFFSLIDIFGKSKIAYPDVVPVIGAMIQRAIKDVVHQQVHPDSPHVGGIQSAVETNSKPVGKERRARARSMDLREALDAIASPQNEGERQASRILVLQTVIQFLTDLHATSQGFRDFALMSDYLRLLLSGLYPAIVSTDAVTPRTELESQGSVLNFDGGDVIIRPVGTSAPAPIVRTTGTFNAGVPLPVTSRRGTPLRKASSFILLTSEQQQQQQPQAQLSPTRLAPVLSPRKSKAPSSPQANSAVLEGVLELAINVLLDQVLQRRDFSSFNLFLKIPPGFQEHQAYFESYILRNTISHLANTIQLEMKTVCEPRVLTNMARFTTHVTDAVFEGWFMGGEDSLMEISGMLLEYLQRDEISKLKSVRLCTQAVDTIRRCFLKVILLKLSTIDDPQTSDTEADGHMHKILVWQPALLGCLTGEDDQMRLIWYQLYAKLVDERDSIRLAAASILRIMMVQKPDEASNLLGQFVTPDQQSLTKDFQKLTEVDNEAFVLWVDQHRPSLDALFFGGMSRSWEDWVLIENQKCANSVSVRMAKRKEQLRAWHNQDLANESTIIRHEMGNGSWMKSIFNTEHIKHQRLMQDQQDDMAYTASTYAKMERSLTRPGGIFGEGDTGLKWRLDPTEGRNRMRLRLLPDFSGMHDNYQPKRRGTDQLSSSALRRDSGSNNPTTQNTKSTKSTVPDQVLEIPNSARATPPLITAEPGHVDSNAESEVAPEDDFELVEDPNDPEGDDGFEDRNRKVMRRLQQGDKVQAVYNTSRIIGLEPCDGILIIGKDALYIMDNVFQCATGEIVNAWQAPLDERDPFSQIIMGGKSWSETRQSNARREQESRSWRWQDVISVSKRRFLFRDVAIEVFFTDGRSYLLTTINPPTRDEVFTRLTTKAPHSGRPNMLPNSEDAWRLDSLRVVDEQPQGLGSKFGNLFNSSPLTPVIKKWQRGEISNFHYLMIVNTMAGRTFNDLTQYPVFPWVLADYTSDELDLSNPASFRDLSRPVGLQTPGRIGAFDENYRTLLEMGDTPYHYGTHYSSAMIVASYLIRIPPFVQSYILLQGGNFDHADRIFHSIPGAWKSASCDNKTDVRELTPEFFCFPEFLKNINGYNFGNKESTGEGVDDVTLPPWAKGDPKLFIARNREALESPYVSQNLHRWIDLIFGYKQQGEAAVESMNVFHPLSYRGAKDLDSIEDPQERAIAVETIHNFGQTPHQLFTKPHPAREVVRSPNKRLDVAIMQLTKATNPLIECHERVSTLIYAPKLDRLLCAAPFRLNFAPYDKYLEWGYADNSIRFFFTENRKPAGLFENLHNGQISTAMFVDSKTLILAGEDCVITVFAVITAPGRHVELHPRSPLHGHRTPVTTLAASKSLGILVSVSEGQTLVWDLNRLTLVRKLPFYRPVECAKINDITGEIMLCSGPNVVLYSLNGSLILDQKVCLEAEDYVHSCSFYEGCGSEWVENFLVFTGHGRGIVNVWRRTGRGGRWALELVRRLEGEGSGITCIETRVAGLFTGDEDGRVFEWTIAERER</sequence>
<dbReference type="SUPFAM" id="SSF50729">
    <property type="entry name" value="PH domain-like"/>
    <property type="match status" value="1"/>
</dbReference>
<keyword evidence="1" id="KW-0853">WD repeat</keyword>
<reference evidence="8" key="1">
    <citation type="submission" date="2018-03" db="EMBL/GenBank/DDBJ databases">
        <authorList>
            <person name="Guldener U."/>
        </authorList>
    </citation>
    <scope>NUCLEOTIDE SEQUENCE</scope>
</reference>
<comment type="function">
    <text evidence="3">May be involved in protein sorting and cell wall formation.</text>
</comment>
<dbReference type="Gene3D" id="2.130.10.10">
    <property type="entry name" value="YVTN repeat-like/Quinoprotein amine dehydrogenase"/>
    <property type="match status" value="1"/>
</dbReference>
<dbReference type="PROSITE" id="PS51783">
    <property type="entry name" value="PH_BEACH"/>
    <property type="match status" value="1"/>
</dbReference>
<evidence type="ECO:0000256" key="4">
    <source>
        <dbReference type="ARBA" id="ARBA00073334"/>
    </source>
</evidence>
<gene>
    <name evidence="8" type="ORF">DNG_02710</name>
</gene>
<dbReference type="CDD" id="cd01201">
    <property type="entry name" value="PH_BEACH"/>
    <property type="match status" value="1"/>
</dbReference>
<feature type="domain" description="BEACH-type PH" evidence="7">
    <location>
        <begin position="1829"/>
        <end position="1963"/>
    </location>
</feature>
<comment type="caution">
    <text evidence="8">The sequence shown here is derived from an EMBL/GenBank/DDBJ whole genome shotgun (WGS) entry which is preliminary data.</text>
</comment>
<evidence type="ECO:0000259" key="7">
    <source>
        <dbReference type="PROSITE" id="PS51783"/>
    </source>
</evidence>
<feature type="region of interest" description="Disordered" evidence="5">
    <location>
        <begin position="1"/>
        <end position="21"/>
    </location>
</feature>
<keyword evidence="2" id="KW-0677">Repeat</keyword>
<dbReference type="SUPFAM" id="SSF49899">
    <property type="entry name" value="Concanavalin A-like lectins/glucanases"/>
    <property type="match status" value="1"/>
</dbReference>
<dbReference type="Proteomes" id="UP001187682">
    <property type="component" value="Unassembled WGS sequence"/>
</dbReference>
<dbReference type="PROSITE" id="PS50197">
    <property type="entry name" value="BEACH"/>
    <property type="match status" value="1"/>
</dbReference>
<feature type="region of interest" description="Disordered" evidence="5">
    <location>
        <begin position="928"/>
        <end position="959"/>
    </location>
</feature>
<dbReference type="Pfam" id="PF14844">
    <property type="entry name" value="PH_BEACH"/>
    <property type="match status" value="1"/>
</dbReference>
<dbReference type="InterPro" id="IPR013320">
    <property type="entry name" value="ConA-like_dom_sf"/>
</dbReference>
<evidence type="ECO:0000256" key="5">
    <source>
        <dbReference type="SAM" id="MobiDB-lite"/>
    </source>
</evidence>
<dbReference type="InterPro" id="IPR036322">
    <property type="entry name" value="WD40_repeat_dom_sf"/>
</dbReference>
<dbReference type="Gene3D" id="2.30.29.30">
    <property type="entry name" value="Pleckstrin-homology domain (PH domain)/Phosphotyrosine-binding domain (PTB)"/>
    <property type="match status" value="1"/>
</dbReference>
<feature type="compositionally biased region" description="Acidic residues" evidence="5">
    <location>
        <begin position="1796"/>
        <end position="1817"/>
    </location>
</feature>
<protein>
    <recommendedName>
        <fullName evidence="4">Beige protein homolog 1</fullName>
    </recommendedName>
</protein>
<dbReference type="PANTHER" id="PTHR46108">
    <property type="entry name" value="BLUE CHEESE"/>
    <property type="match status" value="1"/>
</dbReference>
<dbReference type="InterPro" id="IPR036372">
    <property type="entry name" value="BEACH_dom_sf"/>
</dbReference>
<dbReference type="SMART" id="SM01026">
    <property type="entry name" value="Beach"/>
    <property type="match status" value="1"/>
</dbReference>
<dbReference type="InterPro" id="IPR000409">
    <property type="entry name" value="BEACH_dom"/>
</dbReference>
<feature type="domain" description="BEACH" evidence="6">
    <location>
        <begin position="2002"/>
        <end position="2294"/>
    </location>
</feature>
<dbReference type="InterPro" id="IPR056252">
    <property type="entry name" value="Alfy-like_Arm-like"/>
</dbReference>
<evidence type="ECO:0000313" key="9">
    <source>
        <dbReference type="Proteomes" id="UP001187682"/>
    </source>
</evidence>
<name>A0AAE8MUJ4_9PEZI</name>
<feature type="compositionally biased region" description="Basic residues" evidence="5">
    <location>
        <begin position="1"/>
        <end position="10"/>
    </location>
</feature>
<feature type="compositionally biased region" description="Polar residues" evidence="5">
    <location>
        <begin position="1735"/>
        <end position="1764"/>
    </location>
</feature>
<feature type="region of interest" description="Disordered" evidence="5">
    <location>
        <begin position="198"/>
        <end position="221"/>
    </location>
</feature>
<evidence type="ECO:0000256" key="3">
    <source>
        <dbReference type="ARBA" id="ARBA00054699"/>
    </source>
</evidence>
<feature type="region of interest" description="Disordered" evidence="5">
    <location>
        <begin position="1720"/>
        <end position="1818"/>
    </location>
</feature>
<dbReference type="Pfam" id="PF13385">
    <property type="entry name" value="Laminin_G_3"/>
    <property type="match status" value="1"/>
</dbReference>
<feature type="compositionally biased region" description="Polar residues" evidence="5">
    <location>
        <begin position="934"/>
        <end position="948"/>
    </location>
</feature>
<dbReference type="InterPro" id="IPR001680">
    <property type="entry name" value="WD40_rpt"/>
</dbReference>
<dbReference type="PANTHER" id="PTHR46108:SF4">
    <property type="entry name" value="BLUE CHEESE"/>
    <property type="match status" value="1"/>
</dbReference>
<dbReference type="SUPFAM" id="SSF81837">
    <property type="entry name" value="BEACH domain"/>
    <property type="match status" value="1"/>
</dbReference>
<evidence type="ECO:0000313" key="8">
    <source>
        <dbReference type="EMBL" id="SPN99858.1"/>
    </source>
</evidence>
<dbReference type="InterPro" id="IPR023362">
    <property type="entry name" value="PH-BEACH_dom"/>
</dbReference>
<dbReference type="EMBL" id="ONZQ02000003">
    <property type="protein sequence ID" value="SPN99858.1"/>
    <property type="molecule type" value="Genomic_DNA"/>
</dbReference>
<dbReference type="InterPro" id="IPR011993">
    <property type="entry name" value="PH-like_dom_sf"/>
</dbReference>
<dbReference type="FunFam" id="1.10.1540.10:FF:000001">
    <property type="entry name" value="neurobeachin isoform X1"/>
    <property type="match status" value="1"/>
</dbReference>
<dbReference type="SMART" id="SM00320">
    <property type="entry name" value="WD40"/>
    <property type="match status" value="3"/>
</dbReference>
<dbReference type="Gene3D" id="2.60.120.200">
    <property type="match status" value="1"/>
</dbReference>
<evidence type="ECO:0000256" key="2">
    <source>
        <dbReference type="ARBA" id="ARBA00022737"/>
    </source>
</evidence>
<dbReference type="Gene3D" id="1.10.1540.10">
    <property type="entry name" value="BEACH domain"/>
    <property type="match status" value="1"/>
</dbReference>
<dbReference type="SUPFAM" id="SSF50978">
    <property type="entry name" value="WD40 repeat-like"/>
    <property type="match status" value="1"/>
</dbReference>
<evidence type="ECO:0000259" key="6">
    <source>
        <dbReference type="PROSITE" id="PS50197"/>
    </source>
</evidence>
<evidence type="ECO:0000256" key="1">
    <source>
        <dbReference type="ARBA" id="ARBA00022574"/>
    </source>
</evidence>
<organism evidence="8 9">
    <name type="scientific">Cephalotrichum gorgonifer</name>
    <dbReference type="NCBI Taxonomy" id="2041049"/>
    <lineage>
        <taxon>Eukaryota</taxon>
        <taxon>Fungi</taxon>
        <taxon>Dikarya</taxon>
        <taxon>Ascomycota</taxon>
        <taxon>Pezizomycotina</taxon>
        <taxon>Sordariomycetes</taxon>
        <taxon>Hypocreomycetidae</taxon>
        <taxon>Microascales</taxon>
        <taxon>Microascaceae</taxon>
        <taxon>Cephalotrichum</taxon>
    </lineage>
</organism>
<dbReference type="Pfam" id="PF23295">
    <property type="entry name" value="Arm_4"/>
    <property type="match status" value="1"/>
</dbReference>
<proteinExistence type="predicted"/>